<dbReference type="EC" id="6.1.1.15" evidence="10"/>
<comment type="caution">
    <text evidence="12">The sequence shown here is derived from an EMBL/GenBank/DDBJ whole genome shotgun (WGS) entry which is preliminary data.</text>
</comment>
<dbReference type="InterPro" id="IPR033730">
    <property type="entry name" value="ProRS_core_prok"/>
</dbReference>
<dbReference type="Gene3D" id="3.30.930.10">
    <property type="entry name" value="Bira Bifunctional Protein, Domain 2"/>
    <property type="match status" value="2"/>
</dbReference>
<evidence type="ECO:0000313" key="13">
    <source>
        <dbReference type="Proteomes" id="UP000295632"/>
    </source>
</evidence>
<keyword evidence="13" id="KW-1185">Reference proteome</keyword>
<evidence type="ECO:0000256" key="6">
    <source>
        <dbReference type="ARBA" id="ARBA00022840"/>
    </source>
</evidence>
<dbReference type="Pfam" id="PF00587">
    <property type="entry name" value="tRNA-synt_2b"/>
    <property type="match status" value="1"/>
</dbReference>
<sequence>MKQSQTYIPTLRDVPADADARSHQLLLRAGYIRQNAAGIYSFLPLGFRVLERVKQIIKEEMEAAGLAEVLMPAMQLSDLWKESGRWSVYGPELMRLEDRNGREFALGATHEEMITSLLRDEVNSYKQLPLGMFQIQTKYRDELRPRFGLLRGREFLMKDAYTFHATEESLDEAYDTLFAAYERICQRCGLNYRAVLADSGAIGGTDNHEFMALADIGEDTIAYSDESNYAANIEMATFAVPPVNALPDPKPLQEIETPDQKTIKDIAAFLNKPEQECIKTLLLRADEDYILALLRGDHELNEVKLAAFLGVPSLEFATAEETVSLMGASHGSLGPIGVSSDVRIVADHAVAALSDANCGANKDGWHYTGVHAGRDIAPAGDAIYTDIRNVVEGDLSPDGKGTIRFARGIEVGHVFKLGTKYSTAMNATILDQNGKSIPVIMGCYGIGVSRLMAAIAEQSNVEQGLLWPENVAPFAVHLLVMNVKDADQVKLGDEIYETLTKQGIAVLYDDRKERAGVKFADADLIGIQQRIIVGKQAVERNVEMSVAHAEKVVVAVDDIESKLQ</sequence>
<dbReference type="GO" id="GO:0006433">
    <property type="term" value="P:prolyl-tRNA aminoacylation"/>
    <property type="evidence" value="ECO:0007669"/>
    <property type="project" value="UniProtKB-UniRule"/>
</dbReference>
<evidence type="ECO:0000313" key="12">
    <source>
        <dbReference type="EMBL" id="TDQ39681.1"/>
    </source>
</evidence>
<dbReference type="PROSITE" id="PS50862">
    <property type="entry name" value="AA_TRNA_LIGASE_II"/>
    <property type="match status" value="1"/>
</dbReference>
<comment type="subunit">
    <text evidence="2 10">Homodimer.</text>
</comment>
<proteinExistence type="inferred from homology"/>
<dbReference type="RefSeq" id="WP_133580360.1">
    <property type="nucleotide sequence ID" value="NZ_SNYJ01000007.1"/>
</dbReference>
<evidence type="ECO:0000256" key="3">
    <source>
        <dbReference type="ARBA" id="ARBA00022490"/>
    </source>
</evidence>
<evidence type="ECO:0000256" key="10">
    <source>
        <dbReference type="HAMAP-Rule" id="MF_01569"/>
    </source>
</evidence>
<gene>
    <name evidence="10" type="primary">proS</name>
    <name evidence="12" type="ORF">EV213_10748</name>
</gene>
<dbReference type="GO" id="GO:0140096">
    <property type="term" value="F:catalytic activity, acting on a protein"/>
    <property type="evidence" value="ECO:0007669"/>
    <property type="project" value="UniProtKB-ARBA"/>
</dbReference>
<comment type="similarity">
    <text evidence="10">Belongs to the class-II aminoacyl-tRNA synthetase family. ProS type 1 subfamily.</text>
</comment>
<dbReference type="Proteomes" id="UP000295632">
    <property type="component" value="Unassembled WGS sequence"/>
</dbReference>
<dbReference type="InterPro" id="IPR004500">
    <property type="entry name" value="Pro-tRNA-synth_IIa_bac-type"/>
</dbReference>
<feature type="domain" description="Aminoacyl-transfer RNA synthetases class-II family profile" evidence="11">
    <location>
        <begin position="38"/>
        <end position="468"/>
    </location>
</feature>
<dbReference type="InterPro" id="IPR036754">
    <property type="entry name" value="YbaK/aa-tRNA-synt-asso_dom_sf"/>
</dbReference>
<dbReference type="SUPFAM" id="SSF55681">
    <property type="entry name" value="Class II aaRS and biotin synthetases"/>
    <property type="match status" value="1"/>
</dbReference>
<keyword evidence="7 10" id="KW-0648">Protein biosynthesis</keyword>
<evidence type="ECO:0000256" key="8">
    <source>
        <dbReference type="ARBA" id="ARBA00023146"/>
    </source>
</evidence>
<keyword evidence="3 10" id="KW-0963">Cytoplasm</keyword>
<comment type="function">
    <text evidence="10">Catalyzes the attachment of proline to tRNA(Pro) in a two-step reaction: proline is first activated by ATP to form Pro-AMP and then transferred to the acceptor end of tRNA(Pro). As ProRS can inadvertently accommodate and process non-cognate amino acids such as alanine and cysteine, to avoid such errors it has two additional distinct editing activities against alanine. One activity is designated as 'pretransfer' editing and involves the tRNA(Pro)-independent hydrolysis of activated Ala-AMP. The other activity is designated 'posttransfer' editing and involves deacylation of mischarged Ala-tRNA(Pro). The misacylated Cys-tRNA(Pro) is not edited by ProRS.</text>
</comment>
<evidence type="ECO:0000256" key="7">
    <source>
        <dbReference type="ARBA" id="ARBA00022917"/>
    </source>
</evidence>
<keyword evidence="4 10" id="KW-0436">Ligase</keyword>
<dbReference type="InterPro" id="IPR007214">
    <property type="entry name" value="YbaK/aa-tRNA-synth-assoc-dom"/>
</dbReference>
<keyword evidence="5 10" id="KW-0547">Nucleotide-binding</keyword>
<comment type="catalytic activity">
    <reaction evidence="9 10">
        <text>tRNA(Pro) + L-proline + ATP = L-prolyl-tRNA(Pro) + AMP + diphosphate</text>
        <dbReference type="Rhea" id="RHEA:14305"/>
        <dbReference type="Rhea" id="RHEA-COMP:9700"/>
        <dbReference type="Rhea" id="RHEA-COMP:9702"/>
        <dbReference type="ChEBI" id="CHEBI:30616"/>
        <dbReference type="ChEBI" id="CHEBI:33019"/>
        <dbReference type="ChEBI" id="CHEBI:60039"/>
        <dbReference type="ChEBI" id="CHEBI:78442"/>
        <dbReference type="ChEBI" id="CHEBI:78532"/>
        <dbReference type="ChEBI" id="CHEBI:456215"/>
        <dbReference type="EC" id="6.1.1.15"/>
    </reaction>
</comment>
<evidence type="ECO:0000256" key="2">
    <source>
        <dbReference type="ARBA" id="ARBA00011738"/>
    </source>
</evidence>
<dbReference type="GO" id="GO:0005524">
    <property type="term" value="F:ATP binding"/>
    <property type="evidence" value="ECO:0007669"/>
    <property type="project" value="UniProtKB-UniRule"/>
</dbReference>
<dbReference type="PANTHER" id="PTHR42753">
    <property type="entry name" value="MITOCHONDRIAL RIBOSOME PROTEIN L39/PROLYL-TRNA LIGASE FAMILY MEMBER"/>
    <property type="match status" value="1"/>
</dbReference>
<dbReference type="InterPro" id="IPR045864">
    <property type="entry name" value="aa-tRNA-synth_II/BPL/LPL"/>
</dbReference>
<dbReference type="SUPFAM" id="SSF55826">
    <property type="entry name" value="YbaK/ProRS associated domain"/>
    <property type="match status" value="1"/>
</dbReference>
<name>A0A4R6U147_9BACI</name>
<dbReference type="Pfam" id="PF04073">
    <property type="entry name" value="tRNA_edit"/>
    <property type="match status" value="1"/>
</dbReference>
<comment type="domain">
    <text evidence="10">Consists of three domains: the N-terminal catalytic domain, the editing domain and the C-terminal anticodon-binding domain.</text>
</comment>
<comment type="subcellular location">
    <subcellularLocation>
        <location evidence="1 10">Cytoplasm</location>
    </subcellularLocation>
</comment>
<dbReference type="SUPFAM" id="SSF52954">
    <property type="entry name" value="Class II aaRS ABD-related"/>
    <property type="match status" value="1"/>
</dbReference>
<dbReference type="GO" id="GO:0004827">
    <property type="term" value="F:proline-tRNA ligase activity"/>
    <property type="evidence" value="ECO:0007669"/>
    <property type="project" value="UniProtKB-UniRule"/>
</dbReference>
<dbReference type="InterPro" id="IPR036621">
    <property type="entry name" value="Anticodon-bd_dom_sf"/>
</dbReference>
<dbReference type="GO" id="GO:0005829">
    <property type="term" value="C:cytosol"/>
    <property type="evidence" value="ECO:0007669"/>
    <property type="project" value="TreeGrafter"/>
</dbReference>
<evidence type="ECO:0000256" key="5">
    <source>
        <dbReference type="ARBA" id="ARBA00022741"/>
    </source>
</evidence>
<dbReference type="Pfam" id="PF03129">
    <property type="entry name" value="HGTP_anticodon"/>
    <property type="match status" value="1"/>
</dbReference>
<dbReference type="InterPro" id="IPR002316">
    <property type="entry name" value="Pro-tRNA-ligase_IIa"/>
</dbReference>
<dbReference type="AlphaFoldDB" id="A0A4R6U147"/>
<dbReference type="CDD" id="cd00779">
    <property type="entry name" value="ProRS_core_prok"/>
    <property type="match status" value="1"/>
</dbReference>
<dbReference type="InterPro" id="IPR050062">
    <property type="entry name" value="Pro-tRNA_synthetase"/>
</dbReference>
<evidence type="ECO:0000259" key="11">
    <source>
        <dbReference type="PROSITE" id="PS50862"/>
    </source>
</evidence>
<reference evidence="12 13" key="1">
    <citation type="submission" date="2019-03" db="EMBL/GenBank/DDBJ databases">
        <title>Genomic Encyclopedia of Type Strains, Phase IV (KMG-IV): sequencing the most valuable type-strain genomes for metagenomic binning, comparative biology and taxonomic classification.</title>
        <authorList>
            <person name="Goeker M."/>
        </authorList>
    </citation>
    <scope>NUCLEOTIDE SEQUENCE [LARGE SCALE GENOMIC DNA]</scope>
    <source>
        <strain evidence="12 13">DSM 28697</strain>
    </source>
</reference>
<dbReference type="PRINTS" id="PR01046">
    <property type="entry name" value="TRNASYNTHPRO"/>
</dbReference>
<dbReference type="InterPro" id="IPR004154">
    <property type="entry name" value="Anticodon-bd"/>
</dbReference>
<dbReference type="CDD" id="cd04334">
    <property type="entry name" value="ProRS-INS"/>
    <property type="match status" value="1"/>
</dbReference>
<keyword evidence="8 10" id="KW-0030">Aminoacyl-tRNA synthetase</keyword>
<dbReference type="InterPro" id="IPR006195">
    <property type="entry name" value="aa-tRNA-synth_II"/>
</dbReference>
<dbReference type="FunFam" id="3.30.930.10:FF:000043">
    <property type="entry name" value="Proline--tRNA ligase"/>
    <property type="match status" value="1"/>
</dbReference>
<dbReference type="InterPro" id="IPR002314">
    <property type="entry name" value="aa-tRNA-synt_IIb"/>
</dbReference>
<evidence type="ECO:0000256" key="9">
    <source>
        <dbReference type="ARBA" id="ARBA00047671"/>
    </source>
</evidence>
<dbReference type="GO" id="GO:0016740">
    <property type="term" value="F:transferase activity"/>
    <property type="evidence" value="ECO:0007669"/>
    <property type="project" value="UniProtKB-ARBA"/>
</dbReference>
<dbReference type="NCBIfam" id="NF006625">
    <property type="entry name" value="PRK09194.1"/>
    <property type="match status" value="1"/>
</dbReference>
<organism evidence="12 13">
    <name type="scientific">Aureibacillus halotolerans</name>
    <dbReference type="NCBI Taxonomy" id="1508390"/>
    <lineage>
        <taxon>Bacteria</taxon>
        <taxon>Bacillati</taxon>
        <taxon>Bacillota</taxon>
        <taxon>Bacilli</taxon>
        <taxon>Bacillales</taxon>
        <taxon>Bacillaceae</taxon>
        <taxon>Aureibacillus</taxon>
    </lineage>
</organism>
<dbReference type="EMBL" id="SNYJ01000007">
    <property type="protein sequence ID" value="TDQ39681.1"/>
    <property type="molecule type" value="Genomic_DNA"/>
</dbReference>
<evidence type="ECO:0000256" key="4">
    <source>
        <dbReference type="ARBA" id="ARBA00022598"/>
    </source>
</evidence>
<keyword evidence="6 10" id="KW-0067">ATP-binding</keyword>
<dbReference type="OrthoDB" id="9809052at2"/>
<dbReference type="InterPro" id="IPR044140">
    <property type="entry name" value="ProRS_anticodon_short"/>
</dbReference>
<dbReference type="InterPro" id="IPR023717">
    <property type="entry name" value="Pro-tRNA-Synthase_IIa_type1"/>
</dbReference>
<dbReference type="NCBIfam" id="TIGR00409">
    <property type="entry name" value="proS_fam_II"/>
    <property type="match status" value="1"/>
</dbReference>
<dbReference type="FunFam" id="3.30.930.10:FF:000062">
    <property type="entry name" value="Proline--tRNA ligase"/>
    <property type="match status" value="1"/>
</dbReference>
<accession>A0A4R6U147</accession>
<dbReference type="Gene3D" id="3.40.50.800">
    <property type="entry name" value="Anticodon-binding domain"/>
    <property type="match status" value="1"/>
</dbReference>
<dbReference type="PANTHER" id="PTHR42753:SF2">
    <property type="entry name" value="PROLINE--TRNA LIGASE"/>
    <property type="match status" value="1"/>
</dbReference>
<protein>
    <recommendedName>
        <fullName evidence="10">Proline--tRNA ligase</fullName>
        <ecNumber evidence="10">6.1.1.15</ecNumber>
    </recommendedName>
    <alternativeName>
        <fullName evidence="10">Prolyl-tRNA synthetase</fullName>
        <shortName evidence="10">ProRS</shortName>
    </alternativeName>
</protein>
<dbReference type="GO" id="GO:0002161">
    <property type="term" value="F:aminoacyl-tRNA deacylase activity"/>
    <property type="evidence" value="ECO:0007669"/>
    <property type="project" value="InterPro"/>
</dbReference>
<dbReference type="HAMAP" id="MF_01569">
    <property type="entry name" value="Pro_tRNA_synth_type1"/>
    <property type="match status" value="1"/>
</dbReference>
<evidence type="ECO:0000256" key="1">
    <source>
        <dbReference type="ARBA" id="ARBA00004496"/>
    </source>
</evidence>
<dbReference type="CDD" id="cd00861">
    <property type="entry name" value="ProRS_anticodon_short"/>
    <property type="match status" value="1"/>
</dbReference>
<dbReference type="Gene3D" id="3.90.960.10">
    <property type="entry name" value="YbaK/aminoacyl-tRNA synthetase-associated domain"/>
    <property type="match status" value="1"/>
</dbReference>